<accession>A0AAW0GGW4</accession>
<evidence type="ECO:0000313" key="7">
    <source>
        <dbReference type="EMBL" id="KAK7692818.1"/>
    </source>
</evidence>
<dbReference type="AlphaFoldDB" id="A0AAW0GGW4"/>
<protein>
    <recommendedName>
        <fullName evidence="9">Malic acid transport protein</fullName>
    </recommendedName>
</protein>
<dbReference type="GO" id="GO:0015140">
    <property type="term" value="F:malate transmembrane transporter activity"/>
    <property type="evidence" value="ECO:0007669"/>
    <property type="project" value="InterPro"/>
</dbReference>
<sequence>MSSSSHETLVGIPTIPSTMTPRLEKVNGLSRRIHGWSWQAFPIGMGTGAVYVTLSSLKDHPGNALTTVETIFFFLNVALFLLNSSTLLLQLIVYPRQARRLITDPVKGIFVPLIVLSFATIIIGTINYILPTGHISPTFIFCLFWIYVSFSVFVCFPMLMIWFNKPHDLTTFTPAWAFLVFPMMLVGVVAFNVLRVLPVDGSRALGVLLTGYVFQGLGFFMTFFYICIYILRIMTTGFLEGHQANGAFVACGPPGFTALALINLAERGQPILKAHGLVSDLAGEIWYASSVLGALMLFGLAVFFFVFGALPYWFKLHKHLSEILGCWALTFPNVGWILCIKKFGDIFELRGFYIWHFTMVILMCATWIILFVLTVVAFWKGKIFMASEEDVLKDIRAAKQRTPRDIEMALARTGHFAVSIVSPEVSPRSSAEKERPPPPALMRSF</sequence>
<reference evidence="7 8" key="1">
    <citation type="submission" date="2022-09" db="EMBL/GenBank/DDBJ databases">
        <authorList>
            <person name="Palmer J.M."/>
        </authorList>
    </citation>
    <scope>NUCLEOTIDE SEQUENCE [LARGE SCALE GENOMIC DNA]</scope>
    <source>
        <strain evidence="7 8">DSM 7382</strain>
    </source>
</reference>
<comment type="caution">
    <text evidence="7">The sequence shown here is derived from an EMBL/GenBank/DDBJ whole genome shotgun (WGS) entry which is preliminary data.</text>
</comment>
<comment type="subcellular location">
    <subcellularLocation>
        <location evidence="1">Membrane</location>
        <topology evidence="1">Multi-pass membrane protein</topology>
    </subcellularLocation>
</comment>
<feature type="transmembrane region" description="Helical" evidence="6">
    <location>
        <begin position="66"/>
        <end position="89"/>
    </location>
</feature>
<dbReference type="Gene3D" id="1.50.10.150">
    <property type="entry name" value="Voltage-dependent anion channel"/>
    <property type="match status" value="1"/>
</dbReference>
<keyword evidence="8" id="KW-1185">Reference proteome</keyword>
<evidence type="ECO:0008006" key="9">
    <source>
        <dbReference type="Google" id="ProtNLM"/>
    </source>
</evidence>
<feature type="region of interest" description="Disordered" evidence="5">
    <location>
        <begin position="423"/>
        <end position="445"/>
    </location>
</feature>
<dbReference type="EMBL" id="JASBNA010000004">
    <property type="protein sequence ID" value="KAK7692818.1"/>
    <property type="molecule type" value="Genomic_DNA"/>
</dbReference>
<dbReference type="Pfam" id="PF03595">
    <property type="entry name" value="SLAC1"/>
    <property type="match status" value="1"/>
</dbReference>
<evidence type="ECO:0000256" key="2">
    <source>
        <dbReference type="ARBA" id="ARBA00022692"/>
    </source>
</evidence>
<evidence type="ECO:0000256" key="4">
    <source>
        <dbReference type="ARBA" id="ARBA00023136"/>
    </source>
</evidence>
<feature type="transmembrane region" description="Helical" evidence="6">
    <location>
        <begin position="352"/>
        <end position="379"/>
    </location>
</feature>
<feature type="transmembrane region" description="Helical" evidence="6">
    <location>
        <begin position="320"/>
        <end position="340"/>
    </location>
</feature>
<feature type="transmembrane region" description="Helical" evidence="6">
    <location>
        <begin position="36"/>
        <end position="54"/>
    </location>
</feature>
<feature type="transmembrane region" description="Helical" evidence="6">
    <location>
        <begin position="285"/>
        <end position="314"/>
    </location>
</feature>
<evidence type="ECO:0000256" key="3">
    <source>
        <dbReference type="ARBA" id="ARBA00022989"/>
    </source>
</evidence>
<feature type="transmembrane region" description="Helical" evidence="6">
    <location>
        <begin position="206"/>
        <end position="231"/>
    </location>
</feature>
<dbReference type="InterPro" id="IPR038665">
    <property type="entry name" value="Voltage-dep_anion_channel_sf"/>
</dbReference>
<evidence type="ECO:0000256" key="1">
    <source>
        <dbReference type="ARBA" id="ARBA00004141"/>
    </source>
</evidence>
<dbReference type="InterPro" id="IPR004695">
    <property type="entry name" value="SLAC1/Mae1/Ssu1/TehA"/>
</dbReference>
<dbReference type="InterPro" id="IPR030185">
    <property type="entry name" value="Mae1"/>
</dbReference>
<feature type="transmembrane region" description="Helical" evidence="6">
    <location>
        <begin position="109"/>
        <end position="130"/>
    </location>
</feature>
<gene>
    <name evidence="7" type="ORF">QCA50_004453</name>
</gene>
<name>A0AAW0GGW4_9APHY</name>
<evidence type="ECO:0000256" key="5">
    <source>
        <dbReference type="SAM" id="MobiDB-lite"/>
    </source>
</evidence>
<keyword evidence="3 6" id="KW-1133">Transmembrane helix</keyword>
<dbReference type="Proteomes" id="UP001385951">
    <property type="component" value="Unassembled WGS sequence"/>
</dbReference>
<organism evidence="7 8">
    <name type="scientific">Cerrena zonata</name>
    <dbReference type="NCBI Taxonomy" id="2478898"/>
    <lineage>
        <taxon>Eukaryota</taxon>
        <taxon>Fungi</taxon>
        <taxon>Dikarya</taxon>
        <taxon>Basidiomycota</taxon>
        <taxon>Agaricomycotina</taxon>
        <taxon>Agaricomycetes</taxon>
        <taxon>Polyporales</taxon>
        <taxon>Cerrenaceae</taxon>
        <taxon>Cerrena</taxon>
    </lineage>
</organism>
<dbReference type="GO" id="GO:0016020">
    <property type="term" value="C:membrane"/>
    <property type="evidence" value="ECO:0007669"/>
    <property type="project" value="UniProtKB-SubCell"/>
</dbReference>
<feature type="transmembrane region" description="Helical" evidence="6">
    <location>
        <begin position="175"/>
        <end position="194"/>
    </location>
</feature>
<feature type="transmembrane region" description="Helical" evidence="6">
    <location>
        <begin position="142"/>
        <end position="163"/>
    </location>
</feature>
<feature type="transmembrane region" description="Helical" evidence="6">
    <location>
        <begin position="243"/>
        <end position="264"/>
    </location>
</feature>
<dbReference type="PANTHER" id="PTHR31162:SF0">
    <property type="entry name" value="MALIC ACID TRANSPORT PROTEIN"/>
    <property type="match status" value="1"/>
</dbReference>
<dbReference type="CDD" id="cd09317">
    <property type="entry name" value="TDT_Mae1_like"/>
    <property type="match status" value="1"/>
</dbReference>
<evidence type="ECO:0000256" key="6">
    <source>
        <dbReference type="SAM" id="Phobius"/>
    </source>
</evidence>
<dbReference type="PANTHER" id="PTHR31162">
    <property type="entry name" value="MALIC ACID TRANSPORT PROTEIN-RELATED"/>
    <property type="match status" value="1"/>
</dbReference>
<proteinExistence type="predicted"/>
<keyword evidence="4 6" id="KW-0472">Membrane</keyword>
<evidence type="ECO:0000313" key="8">
    <source>
        <dbReference type="Proteomes" id="UP001385951"/>
    </source>
</evidence>
<keyword evidence="2 6" id="KW-0812">Transmembrane</keyword>